<feature type="region of interest" description="Disordered" evidence="1">
    <location>
        <begin position="126"/>
        <end position="147"/>
    </location>
</feature>
<reference evidence="2" key="1">
    <citation type="submission" date="2020-04" db="EMBL/GenBank/DDBJ databases">
        <authorList>
            <person name="Neveu A P."/>
        </authorList>
    </citation>
    <scope>NUCLEOTIDE SEQUENCE</scope>
    <source>
        <tissue evidence="2">Whole embryo</tissue>
    </source>
</reference>
<dbReference type="Pfam" id="PF15489">
    <property type="entry name" value="CTC1"/>
    <property type="match status" value="1"/>
</dbReference>
<dbReference type="EMBL" id="LR787187">
    <property type="protein sequence ID" value="CAB3263049.1"/>
    <property type="molecule type" value="mRNA"/>
</dbReference>
<proteinExistence type="evidence at transcript level"/>
<dbReference type="GO" id="GO:0003697">
    <property type="term" value="F:single-stranded DNA binding"/>
    <property type="evidence" value="ECO:0007669"/>
    <property type="project" value="InterPro"/>
</dbReference>
<sequence length="657" mass="73991">MGSFNSLEENTILIGQLQQSATGFLQICDGACYIPCIVLPDSDSVVNDTRRDDQFPVKFNIPNTEQLDSLLRLHKFSIVVERRWVETFFDVGCDDMDDWNPNSPENQFLYSLCFVMSVKENTILKTSRKSETTQSMDTPSTSGSQNSLGFEPPTNVDFLLFITHKSQLQEVNSCLFFNVVAFNFQSGNLLDNHLKLSGEACALYSLVYPGTLLLLELGKSDTEELLPKCIESCHLRQIRNTVDLPPHYNHVKVVSFCESAYVKFNSSYFGQGLHKIYSIEQLLTNPPTLARNNLVSLHGVITFRILYKDRLLDTTQDYSTRLDLVDNKSLFSQKLALYIGPNCSASRELGLIPDTTVTFYRVKLIVSQKGQIYCKFTPTSFYIIESLKTKPDSTTPILISPKTEDFSHNDSETLMSVDKEEVSDVTCLYDIYCKTDLNLEDKLIKLKAQVTRLLSVQLTVVCSACGRQRALSCGCPLFSKTGVEPVQSCGNLSGYEVNLEAKTIITDGTGRAVLIFGRHNHSHLCKLLGILSQEWDDVIKLLRHSSSGIISYDCDFYDHRNLLTKPILPRTEAQEVATALFDDINTRCFFPREIVARKQVNVKYQNFRGENGYEAAQAAEMIASRFKLGTVPAECAEDIPQRTLSLRLIKFNCVIVT</sequence>
<accession>A0A6F9DIT1</accession>
<evidence type="ECO:0000313" key="2">
    <source>
        <dbReference type="EMBL" id="CAB3263049.1"/>
    </source>
</evidence>
<dbReference type="InterPro" id="IPR029156">
    <property type="entry name" value="CTC1"/>
</dbReference>
<dbReference type="AlphaFoldDB" id="A0A6F9DIT1"/>
<gene>
    <name evidence="2" type="primary">LOC100187094</name>
</gene>
<name>A0A6F9DIT1_9ASCI</name>
<organism evidence="2">
    <name type="scientific">Phallusia mammillata</name>
    <dbReference type="NCBI Taxonomy" id="59560"/>
    <lineage>
        <taxon>Eukaryota</taxon>
        <taxon>Metazoa</taxon>
        <taxon>Chordata</taxon>
        <taxon>Tunicata</taxon>
        <taxon>Ascidiacea</taxon>
        <taxon>Phlebobranchia</taxon>
        <taxon>Ascidiidae</taxon>
        <taxon>Phallusia</taxon>
    </lineage>
</organism>
<evidence type="ECO:0000256" key="1">
    <source>
        <dbReference type="SAM" id="MobiDB-lite"/>
    </source>
</evidence>
<protein>
    <submittedName>
        <fullName evidence="2">Uncharacterized protein LOC100187094</fullName>
    </submittedName>
</protein>
<feature type="compositionally biased region" description="Polar residues" evidence="1">
    <location>
        <begin position="132"/>
        <end position="147"/>
    </location>
</feature>